<sequence>MKKVEKLTIVQISLYVKILTSCLSRWLNSFSQICELTWTALQTSTSYVVAPDLNREQLLSFRNVLNKYKEHKTEILKMLIDIIKHEQLAFLIAFIKGLKAIFSDRLWFDLSVIKNENFSSKNEQEIQNLIVLLIEKILIDKANCPTCWKIASS</sequence>
<dbReference type="Proteomes" id="UP001150062">
    <property type="component" value="Unassembled WGS sequence"/>
</dbReference>
<keyword evidence="2" id="KW-1185">Reference proteome</keyword>
<organism evidence="1 2">
    <name type="scientific">Anaeramoeba flamelloides</name>
    <dbReference type="NCBI Taxonomy" id="1746091"/>
    <lineage>
        <taxon>Eukaryota</taxon>
        <taxon>Metamonada</taxon>
        <taxon>Anaeramoebidae</taxon>
        <taxon>Anaeramoeba</taxon>
    </lineage>
</organism>
<evidence type="ECO:0000313" key="1">
    <source>
        <dbReference type="EMBL" id="KAJ6228099.1"/>
    </source>
</evidence>
<proteinExistence type="predicted"/>
<dbReference type="EMBL" id="JAOAOG010000330">
    <property type="protein sequence ID" value="KAJ6228099.1"/>
    <property type="molecule type" value="Genomic_DNA"/>
</dbReference>
<comment type="caution">
    <text evidence="1">The sequence shown here is derived from an EMBL/GenBank/DDBJ whole genome shotgun (WGS) entry which is preliminary data.</text>
</comment>
<gene>
    <name evidence="1" type="ORF">M0813_09239</name>
</gene>
<protein>
    <submittedName>
        <fullName evidence="1">Uncharacterized protein</fullName>
    </submittedName>
</protein>
<accession>A0ABQ8X6E8</accession>
<name>A0ABQ8X6E8_9EUKA</name>
<reference evidence="1" key="1">
    <citation type="submission" date="2022-08" db="EMBL/GenBank/DDBJ databases">
        <title>Novel sulfate-reducing endosymbionts in the free-living metamonad Anaeramoeba.</title>
        <authorList>
            <person name="Jerlstrom-Hultqvist J."/>
            <person name="Cepicka I."/>
            <person name="Gallot-Lavallee L."/>
            <person name="Salas-Leiva D."/>
            <person name="Curtis B.A."/>
            <person name="Zahonova K."/>
            <person name="Pipaliya S."/>
            <person name="Dacks J."/>
            <person name="Roger A.J."/>
        </authorList>
    </citation>
    <scope>NUCLEOTIDE SEQUENCE</scope>
    <source>
        <strain evidence="1">Schooner1</strain>
    </source>
</reference>
<evidence type="ECO:0000313" key="2">
    <source>
        <dbReference type="Proteomes" id="UP001150062"/>
    </source>
</evidence>